<accession>A0ABT3PIM5</accession>
<protein>
    <submittedName>
        <fullName evidence="1">Uncharacterized protein</fullName>
    </submittedName>
</protein>
<keyword evidence="2" id="KW-1185">Reference proteome</keyword>
<comment type="caution">
    <text evidence="1">The sequence shown here is derived from an EMBL/GenBank/DDBJ whole genome shotgun (WGS) entry which is preliminary data.</text>
</comment>
<gene>
    <name evidence="1" type="ORF">J6I44_02905</name>
</gene>
<dbReference type="RefSeq" id="WP_265764453.1">
    <property type="nucleotide sequence ID" value="NZ_JAGGJA010000002.1"/>
</dbReference>
<name>A0ABT3PIM5_9BACT</name>
<reference evidence="1 2" key="1">
    <citation type="submission" date="2021-03" db="EMBL/GenBank/DDBJ databases">
        <title>Aliifodinibius sp. nov., a new bacterium isolated from saline soil.</title>
        <authorList>
            <person name="Galisteo C."/>
            <person name="De La Haba R."/>
            <person name="Sanchez-Porro C."/>
            <person name="Ventosa A."/>
        </authorList>
    </citation>
    <scope>NUCLEOTIDE SEQUENCE [LARGE SCALE GENOMIC DNA]</scope>
    <source>
        <strain evidence="1 2">1BSP15-2V2</strain>
    </source>
</reference>
<evidence type="ECO:0000313" key="1">
    <source>
        <dbReference type="EMBL" id="MCW9705784.1"/>
    </source>
</evidence>
<dbReference type="EMBL" id="JAGGJA010000002">
    <property type="protein sequence ID" value="MCW9705784.1"/>
    <property type="molecule type" value="Genomic_DNA"/>
</dbReference>
<dbReference type="Proteomes" id="UP001207918">
    <property type="component" value="Unassembled WGS sequence"/>
</dbReference>
<organism evidence="1 2">
    <name type="scientific">Fodinibius salsisoli</name>
    <dbReference type="NCBI Taxonomy" id="2820877"/>
    <lineage>
        <taxon>Bacteria</taxon>
        <taxon>Pseudomonadati</taxon>
        <taxon>Balneolota</taxon>
        <taxon>Balneolia</taxon>
        <taxon>Balneolales</taxon>
        <taxon>Balneolaceae</taxon>
        <taxon>Fodinibius</taxon>
    </lineage>
</organism>
<proteinExistence type="predicted"/>
<sequence>MELVASEVYEVLQEKGVEYFHHANTVRTACSFLSQGKLLSRGVLDELGLPQTDQQSDDKDKSLSLWYDVFLDGIDIHYRSKGRNYYGPVLFRINLEVLLEDWLASLWITKGNPQDWETGTPQEERYYQSIDEFREYYRYGNFNKMFVLRHVGGVIRLDSYLDRINIDNPKREVETVNLYDQAVGALKASARAGGLGNIQVARHLCKKGCDCTNQYQQMKRATVKKFFLP</sequence>
<evidence type="ECO:0000313" key="2">
    <source>
        <dbReference type="Proteomes" id="UP001207918"/>
    </source>
</evidence>